<reference evidence="2" key="1">
    <citation type="journal article" date="2022" name="bioRxiv">
        <title>Sequencing and chromosome-scale assembly of the giantPleurodeles waltlgenome.</title>
        <authorList>
            <person name="Brown T."/>
            <person name="Elewa A."/>
            <person name="Iarovenko S."/>
            <person name="Subramanian E."/>
            <person name="Araus A.J."/>
            <person name="Petzold A."/>
            <person name="Susuki M."/>
            <person name="Suzuki K.-i.T."/>
            <person name="Hayashi T."/>
            <person name="Toyoda A."/>
            <person name="Oliveira C."/>
            <person name="Osipova E."/>
            <person name="Leigh N.D."/>
            <person name="Simon A."/>
            <person name="Yun M.H."/>
        </authorList>
    </citation>
    <scope>NUCLEOTIDE SEQUENCE</scope>
    <source>
        <strain evidence="2">20211129_DDA</strain>
        <tissue evidence="2">Liver</tissue>
    </source>
</reference>
<evidence type="ECO:0000313" key="2">
    <source>
        <dbReference type="EMBL" id="KAJ1119029.1"/>
    </source>
</evidence>
<organism evidence="2 3">
    <name type="scientific">Pleurodeles waltl</name>
    <name type="common">Iberian ribbed newt</name>
    <dbReference type="NCBI Taxonomy" id="8319"/>
    <lineage>
        <taxon>Eukaryota</taxon>
        <taxon>Metazoa</taxon>
        <taxon>Chordata</taxon>
        <taxon>Craniata</taxon>
        <taxon>Vertebrata</taxon>
        <taxon>Euteleostomi</taxon>
        <taxon>Amphibia</taxon>
        <taxon>Batrachia</taxon>
        <taxon>Caudata</taxon>
        <taxon>Salamandroidea</taxon>
        <taxon>Salamandridae</taxon>
        <taxon>Pleurodelinae</taxon>
        <taxon>Pleurodeles</taxon>
    </lineage>
</organism>
<feature type="compositionally biased region" description="Basic and acidic residues" evidence="1">
    <location>
        <begin position="66"/>
        <end position="100"/>
    </location>
</feature>
<protein>
    <submittedName>
        <fullName evidence="2">Uncharacterized protein</fullName>
    </submittedName>
</protein>
<feature type="compositionally biased region" description="Gly residues" evidence="1">
    <location>
        <begin position="149"/>
        <end position="158"/>
    </location>
</feature>
<feature type="compositionally biased region" description="Polar residues" evidence="1">
    <location>
        <begin position="29"/>
        <end position="39"/>
    </location>
</feature>
<accession>A0AAV7NWR1</accession>
<proteinExistence type="predicted"/>
<sequence length="158" mass="17287">MPGDLDGDPPWAASQRHEHRHLEKGNSGGQKTKQNTINTVLPIGGGRPRRAVEAQRSGGTQWTSEIHFRGQSADRAHPERRSPGAEPEGTRDHQEERPGEASESADPPEAWCGDWWTEPDEIRSGLTQLRRVHAGKGRGNSHLLPGTTRGYGKGPKPS</sequence>
<name>A0AAV7NWR1_PLEWA</name>
<gene>
    <name evidence="2" type="ORF">NDU88_007215</name>
</gene>
<dbReference type="Proteomes" id="UP001066276">
    <property type="component" value="Chromosome 8"/>
</dbReference>
<dbReference type="EMBL" id="JANPWB010000012">
    <property type="protein sequence ID" value="KAJ1119029.1"/>
    <property type="molecule type" value="Genomic_DNA"/>
</dbReference>
<dbReference type="AlphaFoldDB" id="A0AAV7NWR1"/>
<evidence type="ECO:0000256" key="1">
    <source>
        <dbReference type="SAM" id="MobiDB-lite"/>
    </source>
</evidence>
<evidence type="ECO:0000313" key="3">
    <source>
        <dbReference type="Proteomes" id="UP001066276"/>
    </source>
</evidence>
<comment type="caution">
    <text evidence="2">The sequence shown here is derived from an EMBL/GenBank/DDBJ whole genome shotgun (WGS) entry which is preliminary data.</text>
</comment>
<feature type="region of interest" description="Disordered" evidence="1">
    <location>
        <begin position="1"/>
        <end position="158"/>
    </location>
</feature>
<keyword evidence="3" id="KW-1185">Reference proteome</keyword>